<evidence type="ECO:0000256" key="9">
    <source>
        <dbReference type="ARBA" id="ARBA00023136"/>
    </source>
</evidence>
<dbReference type="EMBL" id="JAHBCL010000005">
    <property type="protein sequence ID" value="MBS7525816.1"/>
    <property type="molecule type" value="Genomic_DNA"/>
</dbReference>
<evidence type="ECO:0000313" key="14">
    <source>
        <dbReference type="Proteomes" id="UP000746471"/>
    </source>
</evidence>
<comment type="caution">
    <text evidence="13">The sequence shown here is derived from an EMBL/GenBank/DDBJ whole genome shotgun (WGS) entry which is preliminary data.</text>
</comment>
<reference evidence="13 14" key="1">
    <citation type="submission" date="2021-05" db="EMBL/GenBank/DDBJ databases">
        <title>Fusibacter ferrireducens sp. nov., an anaerobic, sulfur- and Fe-reducing bacterium isolated from the mangrove sediment.</title>
        <authorList>
            <person name="Qiu D."/>
        </authorList>
    </citation>
    <scope>NUCLEOTIDE SEQUENCE [LARGE SCALE GENOMIC DNA]</scope>
    <source>
        <strain evidence="13 14">DSM 12116</strain>
    </source>
</reference>
<dbReference type="NCBIfam" id="TIGR01131">
    <property type="entry name" value="ATP_synt_6_or_A"/>
    <property type="match status" value="1"/>
</dbReference>
<keyword evidence="10 11" id="KW-0066">ATP synthesis</keyword>
<dbReference type="InterPro" id="IPR023011">
    <property type="entry name" value="ATP_synth_F0_asu_AS"/>
</dbReference>
<keyword evidence="9 11" id="KW-0472">Membrane</keyword>
<evidence type="ECO:0000256" key="6">
    <source>
        <dbReference type="ARBA" id="ARBA00022781"/>
    </source>
</evidence>
<feature type="transmembrane region" description="Helical" evidence="11">
    <location>
        <begin position="109"/>
        <end position="128"/>
    </location>
</feature>
<dbReference type="Pfam" id="PF00119">
    <property type="entry name" value="ATP-synt_A"/>
    <property type="match status" value="1"/>
</dbReference>
<keyword evidence="11" id="KW-1003">Cell membrane</keyword>
<keyword evidence="6 11" id="KW-0375">Hydrogen ion transport</keyword>
<keyword evidence="4 11" id="KW-0138">CF(0)</keyword>
<feature type="transmembrane region" description="Helical" evidence="11">
    <location>
        <begin position="80"/>
        <end position="103"/>
    </location>
</feature>
<accession>A0ABS5PN80</accession>
<gene>
    <name evidence="11 13" type="primary">atpB</name>
    <name evidence="13" type="ORF">KHM83_03895</name>
</gene>
<feature type="transmembrane region" description="Helical" evidence="11">
    <location>
        <begin position="166"/>
        <end position="184"/>
    </location>
</feature>
<organism evidence="13 14">
    <name type="scientific">Fusibacter paucivorans</name>
    <dbReference type="NCBI Taxonomy" id="76009"/>
    <lineage>
        <taxon>Bacteria</taxon>
        <taxon>Bacillati</taxon>
        <taxon>Bacillota</taxon>
        <taxon>Clostridia</taxon>
        <taxon>Eubacteriales</taxon>
        <taxon>Eubacteriales Family XII. Incertae Sedis</taxon>
        <taxon>Fusibacter</taxon>
    </lineage>
</organism>
<evidence type="ECO:0000256" key="10">
    <source>
        <dbReference type="ARBA" id="ARBA00023310"/>
    </source>
</evidence>
<dbReference type="InterPro" id="IPR000568">
    <property type="entry name" value="ATP_synth_F0_asu"/>
</dbReference>
<feature type="transmembrane region" description="Helical" evidence="11">
    <location>
        <begin position="20"/>
        <end position="43"/>
    </location>
</feature>
<dbReference type="InterPro" id="IPR035908">
    <property type="entry name" value="F0_ATP_A_sf"/>
</dbReference>
<protein>
    <recommendedName>
        <fullName evidence="11 12">ATP synthase subunit a</fullName>
    </recommendedName>
    <alternativeName>
        <fullName evidence="11">ATP synthase F0 sector subunit a</fullName>
    </alternativeName>
    <alternativeName>
        <fullName evidence="11">F-ATPase subunit 6</fullName>
    </alternativeName>
</protein>
<evidence type="ECO:0000256" key="7">
    <source>
        <dbReference type="ARBA" id="ARBA00022989"/>
    </source>
</evidence>
<keyword evidence="7 11" id="KW-1133">Transmembrane helix</keyword>
<dbReference type="SUPFAM" id="SSF81336">
    <property type="entry name" value="F1F0 ATP synthase subunit A"/>
    <property type="match status" value="1"/>
</dbReference>
<comment type="function">
    <text evidence="11 12">Key component of the proton channel; it plays a direct role in the translocation of protons across the membrane.</text>
</comment>
<keyword evidence="14" id="KW-1185">Reference proteome</keyword>
<dbReference type="Gene3D" id="1.20.120.220">
    <property type="entry name" value="ATP synthase, F0 complex, subunit A"/>
    <property type="match status" value="1"/>
</dbReference>
<name>A0ABS5PN80_9FIRM</name>
<keyword evidence="8 11" id="KW-0406">Ion transport</keyword>
<evidence type="ECO:0000256" key="2">
    <source>
        <dbReference type="ARBA" id="ARBA00006810"/>
    </source>
</evidence>
<comment type="similarity">
    <text evidence="2 11 12">Belongs to the ATPase A chain family.</text>
</comment>
<evidence type="ECO:0000256" key="5">
    <source>
        <dbReference type="ARBA" id="ARBA00022692"/>
    </source>
</evidence>
<dbReference type="PANTHER" id="PTHR42823">
    <property type="entry name" value="ATP SYNTHASE SUBUNIT A, CHLOROPLASTIC"/>
    <property type="match status" value="1"/>
</dbReference>
<feature type="transmembrane region" description="Helical" evidence="11">
    <location>
        <begin position="217"/>
        <end position="235"/>
    </location>
</feature>
<evidence type="ECO:0000256" key="8">
    <source>
        <dbReference type="ARBA" id="ARBA00023065"/>
    </source>
</evidence>
<sequence length="236" mass="25611">MNLVGIEGFGPRVAFYIGDIAVTETVTVTWFIMLVLFIFSFLVTRNLKREATGVQLVVETIVRTINNLTKQNMGEKNAAFAPYVGTLMLLIGISNIIGLFGLRPPTADLNTTMCLSILTFVLTQFFGVKSKGLGGYAKGFLEPIPFLLPLNIIGELANPVSLGFRLFGNIVAGVIIMTLLYSALGSFTQLLLGLTVPLLQAGIPAVLHIYFDVFAGLLQSFIFTMLTMVFISGAME</sequence>
<feature type="transmembrane region" description="Helical" evidence="11">
    <location>
        <begin position="191"/>
        <end position="211"/>
    </location>
</feature>
<comment type="subcellular location">
    <subcellularLocation>
        <location evidence="11 12">Cell membrane</location>
        <topology evidence="11 12">Multi-pass membrane protein</topology>
    </subcellularLocation>
    <subcellularLocation>
        <location evidence="1">Membrane</location>
        <topology evidence="1">Multi-pass membrane protein</topology>
    </subcellularLocation>
</comment>
<dbReference type="HAMAP" id="MF_01393">
    <property type="entry name" value="ATP_synth_a_bact"/>
    <property type="match status" value="1"/>
</dbReference>
<evidence type="ECO:0000256" key="3">
    <source>
        <dbReference type="ARBA" id="ARBA00022448"/>
    </source>
</evidence>
<keyword evidence="5 11" id="KW-0812">Transmembrane</keyword>
<dbReference type="PRINTS" id="PR00123">
    <property type="entry name" value="ATPASEA"/>
</dbReference>
<dbReference type="PANTHER" id="PTHR42823:SF3">
    <property type="entry name" value="ATP SYNTHASE SUBUNIT A, CHLOROPLASTIC"/>
    <property type="match status" value="1"/>
</dbReference>
<dbReference type="PROSITE" id="PS00449">
    <property type="entry name" value="ATPASE_A"/>
    <property type="match status" value="1"/>
</dbReference>
<dbReference type="Proteomes" id="UP000746471">
    <property type="component" value="Unassembled WGS sequence"/>
</dbReference>
<keyword evidence="3 11" id="KW-0813">Transport</keyword>
<dbReference type="CDD" id="cd00310">
    <property type="entry name" value="ATP-synt_Fo_a_6"/>
    <property type="match status" value="1"/>
</dbReference>
<proteinExistence type="inferred from homology"/>
<dbReference type="InterPro" id="IPR045082">
    <property type="entry name" value="ATP_syn_F0_a_bact/chloroplast"/>
</dbReference>
<evidence type="ECO:0000256" key="4">
    <source>
        <dbReference type="ARBA" id="ARBA00022547"/>
    </source>
</evidence>
<evidence type="ECO:0000256" key="1">
    <source>
        <dbReference type="ARBA" id="ARBA00004141"/>
    </source>
</evidence>
<evidence type="ECO:0000256" key="11">
    <source>
        <dbReference type="HAMAP-Rule" id="MF_01393"/>
    </source>
</evidence>
<evidence type="ECO:0000313" key="13">
    <source>
        <dbReference type="EMBL" id="MBS7525816.1"/>
    </source>
</evidence>
<evidence type="ECO:0000256" key="12">
    <source>
        <dbReference type="RuleBase" id="RU000483"/>
    </source>
</evidence>